<organism evidence="1 2">
    <name type="scientific">Peromyscus maniculatus bairdii</name>
    <name type="common">Prairie deer mouse</name>
    <dbReference type="NCBI Taxonomy" id="230844"/>
    <lineage>
        <taxon>Eukaryota</taxon>
        <taxon>Metazoa</taxon>
        <taxon>Chordata</taxon>
        <taxon>Craniata</taxon>
        <taxon>Vertebrata</taxon>
        <taxon>Euteleostomi</taxon>
        <taxon>Mammalia</taxon>
        <taxon>Eutheria</taxon>
        <taxon>Euarchontoglires</taxon>
        <taxon>Glires</taxon>
        <taxon>Rodentia</taxon>
        <taxon>Myomorpha</taxon>
        <taxon>Muroidea</taxon>
        <taxon>Cricetidae</taxon>
        <taxon>Neotominae</taxon>
        <taxon>Peromyscus</taxon>
    </lineage>
</organism>
<dbReference type="Ensembl" id="ENSPEMT00000028669.2">
    <property type="protein sequence ID" value="ENSPEMP00000024287.1"/>
    <property type="gene ID" value="ENSPEMG00000021078.2"/>
</dbReference>
<proteinExistence type="predicted"/>
<reference evidence="1" key="2">
    <citation type="submission" date="2025-08" db="UniProtKB">
        <authorList>
            <consortium name="Ensembl"/>
        </authorList>
    </citation>
    <scope>IDENTIFICATION</scope>
</reference>
<reference evidence="1" key="3">
    <citation type="submission" date="2025-09" db="UniProtKB">
        <authorList>
            <consortium name="Ensembl"/>
        </authorList>
    </citation>
    <scope>IDENTIFICATION</scope>
</reference>
<accession>A0A8C8VZI1</accession>
<keyword evidence="2" id="KW-1185">Reference proteome</keyword>
<protein>
    <submittedName>
        <fullName evidence="1">Predicted gene, 17268</fullName>
    </submittedName>
</protein>
<reference evidence="1 2" key="1">
    <citation type="submission" date="2018-10" db="EMBL/GenBank/DDBJ databases">
        <title>Improved assembly of the deer mouse Peromyscus maniculatus genome.</title>
        <authorList>
            <person name="Lassance J.-M."/>
            <person name="Hoekstra H.E."/>
        </authorList>
    </citation>
    <scope>NUCLEOTIDE SEQUENCE [LARGE SCALE GENOMIC DNA]</scope>
</reference>
<sequence length="21" mass="2282">RCSFSLAERLSVVNGWSVSLA</sequence>
<evidence type="ECO:0000313" key="2">
    <source>
        <dbReference type="Proteomes" id="UP000694547"/>
    </source>
</evidence>
<dbReference type="Proteomes" id="UP000694547">
    <property type="component" value="Chromosome 8"/>
</dbReference>
<dbReference type="AlphaFoldDB" id="A0A8C8VZI1"/>
<evidence type="ECO:0000313" key="1">
    <source>
        <dbReference type="Ensembl" id="ENSPEMP00000024287.1"/>
    </source>
</evidence>
<name>A0A8C8VZI1_PERMB</name>